<evidence type="ECO:0000259" key="2">
    <source>
        <dbReference type="SMART" id="SM00331"/>
    </source>
</evidence>
<reference evidence="3 4" key="1">
    <citation type="submission" date="2021-01" db="EMBL/GenBank/DDBJ databases">
        <title>Identification of strong promoters based on the transcriptome of Brevibacillus choshinensis.</title>
        <authorList>
            <person name="Yao D."/>
            <person name="Zhang K."/>
            <person name="Wu J."/>
        </authorList>
    </citation>
    <scope>NUCLEOTIDE SEQUENCE [LARGE SCALE GENOMIC DNA]</scope>
    <source>
        <strain evidence="3 4">HPD31-SP3</strain>
    </source>
</reference>
<dbReference type="PANTHER" id="PTHR43156:SF2">
    <property type="entry name" value="STAGE II SPORULATION PROTEIN E"/>
    <property type="match status" value="1"/>
</dbReference>
<evidence type="ECO:0000256" key="1">
    <source>
        <dbReference type="ARBA" id="ARBA00022801"/>
    </source>
</evidence>
<dbReference type="SMART" id="SM00331">
    <property type="entry name" value="PP2C_SIG"/>
    <property type="match status" value="1"/>
</dbReference>
<dbReference type="Gene3D" id="3.60.40.10">
    <property type="entry name" value="PPM-type phosphatase domain"/>
    <property type="match status" value="1"/>
</dbReference>
<dbReference type="EMBL" id="CP069127">
    <property type="protein sequence ID" value="QRG70519.1"/>
    <property type="molecule type" value="Genomic_DNA"/>
</dbReference>
<name>A0ABX7FXK8_BRECH</name>
<dbReference type="Pfam" id="PF07228">
    <property type="entry name" value="SpoIIE"/>
    <property type="match status" value="1"/>
</dbReference>
<dbReference type="InterPro" id="IPR001932">
    <property type="entry name" value="PPM-type_phosphatase-like_dom"/>
</dbReference>
<gene>
    <name evidence="3" type="ORF">JNE38_09800</name>
</gene>
<dbReference type="SUPFAM" id="SSF81606">
    <property type="entry name" value="PP2C-like"/>
    <property type="match status" value="1"/>
</dbReference>
<accession>A0ABX7FXK8</accession>
<organism evidence="3 4">
    <name type="scientific">Brevibacillus choshinensis</name>
    <dbReference type="NCBI Taxonomy" id="54911"/>
    <lineage>
        <taxon>Bacteria</taxon>
        <taxon>Bacillati</taxon>
        <taxon>Bacillota</taxon>
        <taxon>Bacilli</taxon>
        <taxon>Bacillales</taxon>
        <taxon>Paenibacillaceae</taxon>
        <taxon>Brevibacillus</taxon>
    </lineage>
</organism>
<evidence type="ECO:0000313" key="4">
    <source>
        <dbReference type="Proteomes" id="UP000596248"/>
    </source>
</evidence>
<proteinExistence type="predicted"/>
<sequence length="437" mass="50069">MNRTYFSAARLEQKYEEQLALTRKSNEQLSHVLELKQNYEHVLIASNEQSLREVTYETLQQVIEELVETWFTKMDSLVYMRLSLESQNQTVYYQTERGEKNRLDVLHQVSEQIVANEKLDSALTPRYVSLEAYTSAEDIQQKELEQSLFQLLLINVRGLAQRCLQQHQALELRFMESEMELARQIQSTLVPKEQLTLERLRARAVYAPFTYVGGDYVDYIRVDERYTCFIVADVSGHGLPASLLASGIRSAVRAVLQKSWSPDEVLTRLNQLLYDDLSKTRSFVTMLVALYDADEHALLLSRAGHPRPIYMSATQKMVLPCVGGVGLGLLPDSTYPLEKVPLLEEGFLLLYTDGLMESGRKELVRDTHSWLHGFSLLMDEHGNVLEHLMDGVESYIWEVTRQGRQTDDLSVLILYFQSYSAQPFPDIDVSTAPAARL</sequence>
<dbReference type="PANTHER" id="PTHR43156">
    <property type="entry name" value="STAGE II SPORULATION PROTEIN E-RELATED"/>
    <property type="match status" value="1"/>
</dbReference>
<feature type="domain" description="PPM-type phosphatase" evidence="2">
    <location>
        <begin position="197"/>
        <end position="416"/>
    </location>
</feature>
<protein>
    <submittedName>
        <fullName evidence="3">Serine/threonine-protein phosphatase</fullName>
    </submittedName>
</protein>
<dbReference type="InterPro" id="IPR036457">
    <property type="entry name" value="PPM-type-like_dom_sf"/>
</dbReference>
<evidence type="ECO:0000313" key="3">
    <source>
        <dbReference type="EMBL" id="QRG70519.1"/>
    </source>
</evidence>
<keyword evidence="4" id="KW-1185">Reference proteome</keyword>
<dbReference type="InterPro" id="IPR052016">
    <property type="entry name" value="Bact_Sigma-Reg"/>
</dbReference>
<keyword evidence="1" id="KW-0378">Hydrolase</keyword>
<dbReference type="Proteomes" id="UP000596248">
    <property type="component" value="Chromosome"/>
</dbReference>